<dbReference type="AlphaFoldDB" id="A0A378PQ84"/>
<comment type="cofactor">
    <cofactor evidence="1">
        <name>L-ascorbate</name>
        <dbReference type="ChEBI" id="CHEBI:38290"/>
    </cofactor>
</comment>
<keyword evidence="2" id="KW-0479">Metal-binding</keyword>
<dbReference type="Proteomes" id="UP001163283">
    <property type="component" value="Chromosome"/>
</dbReference>
<evidence type="ECO:0000256" key="4">
    <source>
        <dbReference type="ARBA" id="ARBA00022964"/>
    </source>
</evidence>
<accession>A0A378PQ84</accession>
<dbReference type="GO" id="GO:0031418">
    <property type="term" value="F:L-ascorbic acid binding"/>
    <property type="evidence" value="ECO:0007669"/>
    <property type="project" value="UniProtKB-KW"/>
</dbReference>
<dbReference type="EMBL" id="CP087781">
    <property type="protein sequence ID" value="UZA51439.1"/>
    <property type="molecule type" value="Genomic_DNA"/>
</dbReference>
<evidence type="ECO:0000313" key="8">
    <source>
        <dbReference type="EMBL" id="STY90441.1"/>
    </source>
</evidence>
<keyword evidence="3" id="KW-0847">Vitamin C</keyword>
<reference evidence="9 12" key="2">
    <citation type="journal article" date="2022" name="BMC Microbiol.">
        <title>Whole genome sequencing of Moraxella bovis strains from North America reveals two genotypes with different genetic determinants.</title>
        <authorList>
            <person name="Wynn E.L."/>
            <person name="Hille M.M."/>
            <person name="Loy J.D."/>
            <person name="Schuller G."/>
            <person name="Kuhn K.L."/>
            <person name="Dickey A.M."/>
            <person name="Bono J.L."/>
            <person name="Clawson M.L."/>
        </authorList>
    </citation>
    <scope>NUCLEOTIDE SEQUENCE [LARGE SCALE GENOMIC DNA]</scope>
    <source>
        <strain evidence="9">SAM102599</strain>
        <strain evidence="10 12">SAM57978</strain>
    </source>
</reference>
<reference evidence="8 11" key="1">
    <citation type="submission" date="2018-06" db="EMBL/GenBank/DDBJ databases">
        <authorList>
            <consortium name="Pathogen Informatics"/>
            <person name="Doyle S."/>
        </authorList>
    </citation>
    <scope>NUCLEOTIDE SEQUENCE [LARGE SCALE GENOMIC DNA]</scope>
    <source>
        <strain evidence="8 11">NCTC9426</strain>
    </source>
</reference>
<dbReference type="Proteomes" id="UP001163632">
    <property type="component" value="Chromosome"/>
</dbReference>
<dbReference type="InterPro" id="IPR006620">
    <property type="entry name" value="Pro_4_hyd_alph"/>
</dbReference>
<dbReference type="Proteomes" id="UP000254133">
    <property type="component" value="Unassembled WGS sequence"/>
</dbReference>
<keyword evidence="6" id="KW-0408">Iron</keyword>
<dbReference type="GO" id="GO:0005506">
    <property type="term" value="F:iron ion binding"/>
    <property type="evidence" value="ECO:0007669"/>
    <property type="project" value="InterPro"/>
</dbReference>
<keyword evidence="4" id="KW-0223">Dioxygenase</keyword>
<dbReference type="PROSITE" id="PS51471">
    <property type="entry name" value="FE2OG_OXY"/>
    <property type="match status" value="1"/>
</dbReference>
<evidence type="ECO:0000313" key="11">
    <source>
        <dbReference type="Proteomes" id="UP000254133"/>
    </source>
</evidence>
<gene>
    <name evidence="9" type="ORF">LP092_01310</name>
    <name evidence="10" type="ORF">LP129_13290</name>
    <name evidence="8" type="ORF">NCTC9426_00456</name>
</gene>
<dbReference type="InterPro" id="IPR045054">
    <property type="entry name" value="P4HA-like"/>
</dbReference>
<dbReference type="EMBL" id="CP087830">
    <property type="protein sequence ID" value="UZA03433.1"/>
    <property type="molecule type" value="Genomic_DNA"/>
</dbReference>
<evidence type="ECO:0000313" key="13">
    <source>
        <dbReference type="Proteomes" id="UP001163632"/>
    </source>
</evidence>
<dbReference type="PANTHER" id="PTHR10869">
    <property type="entry name" value="PROLYL 4-HYDROXYLASE ALPHA SUBUNIT"/>
    <property type="match status" value="1"/>
</dbReference>
<evidence type="ECO:0000313" key="12">
    <source>
        <dbReference type="Proteomes" id="UP001163283"/>
    </source>
</evidence>
<dbReference type="GO" id="GO:0004656">
    <property type="term" value="F:procollagen-proline 4-dioxygenase activity"/>
    <property type="evidence" value="ECO:0007669"/>
    <property type="project" value="TreeGrafter"/>
</dbReference>
<protein>
    <submittedName>
        <fullName evidence="8 9">2OG-Fe(II) oxygenase</fullName>
    </submittedName>
</protein>
<dbReference type="SMART" id="SM00702">
    <property type="entry name" value="P4Hc"/>
    <property type="match status" value="1"/>
</dbReference>
<evidence type="ECO:0000259" key="7">
    <source>
        <dbReference type="PROSITE" id="PS51471"/>
    </source>
</evidence>
<keyword evidence="5" id="KW-0560">Oxidoreductase</keyword>
<dbReference type="GeneID" id="77189733"/>
<evidence type="ECO:0000256" key="6">
    <source>
        <dbReference type="ARBA" id="ARBA00023004"/>
    </source>
</evidence>
<keyword evidence="13" id="KW-1185">Reference proteome</keyword>
<evidence type="ECO:0000256" key="2">
    <source>
        <dbReference type="ARBA" id="ARBA00022723"/>
    </source>
</evidence>
<evidence type="ECO:0000256" key="5">
    <source>
        <dbReference type="ARBA" id="ARBA00023002"/>
    </source>
</evidence>
<name>A0A378PQ84_MORBO</name>
<dbReference type="PANTHER" id="PTHR10869:SF246">
    <property type="entry name" value="TRANSMEMBRANE PROLYL 4-HYDROXYLASE"/>
    <property type="match status" value="1"/>
</dbReference>
<dbReference type="RefSeq" id="WP_158079716.1">
    <property type="nucleotide sequence ID" value="NZ_CP030241.1"/>
</dbReference>
<proteinExistence type="predicted"/>
<evidence type="ECO:0000256" key="1">
    <source>
        <dbReference type="ARBA" id="ARBA00001961"/>
    </source>
</evidence>
<evidence type="ECO:0000256" key="3">
    <source>
        <dbReference type="ARBA" id="ARBA00022896"/>
    </source>
</evidence>
<evidence type="ECO:0000313" key="10">
    <source>
        <dbReference type="EMBL" id="UZA51439.1"/>
    </source>
</evidence>
<dbReference type="Gene3D" id="2.60.120.620">
    <property type="entry name" value="q2cbj1_9rhob like domain"/>
    <property type="match status" value="1"/>
</dbReference>
<organism evidence="8 11">
    <name type="scientific">Moraxella bovis</name>
    <dbReference type="NCBI Taxonomy" id="476"/>
    <lineage>
        <taxon>Bacteria</taxon>
        <taxon>Pseudomonadati</taxon>
        <taxon>Pseudomonadota</taxon>
        <taxon>Gammaproteobacteria</taxon>
        <taxon>Moraxellales</taxon>
        <taxon>Moraxellaceae</taxon>
        <taxon>Moraxella</taxon>
    </lineage>
</organism>
<feature type="domain" description="Fe2OG dioxygenase" evidence="7">
    <location>
        <begin position="164"/>
        <end position="272"/>
    </location>
</feature>
<dbReference type="EMBL" id="UGPZ01000002">
    <property type="protein sequence ID" value="STY90441.1"/>
    <property type="molecule type" value="Genomic_DNA"/>
</dbReference>
<dbReference type="InterPro" id="IPR005123">
    <property type="entry name" value="Oxoglu/Fe-dep_dioxygenase_dom"/>
</dbReference>
<evidence type="ECO:0000313" key="9">
    <source>
        <dbReference type="EMBL" id="UZA03433.1"/>
    </source>
</evidence>
<dbReference type="InterPro" id="IPR044862">
    <property type="entry name" value="Pro_4_hyd_alph_FE2OG_OXY"/>
</dbReference>
<dbReference type="Pfam" id="PF13640">
    <property type="entry name" value="2OG-FeII_Oxy_3"/>
    <property type="match status" value="1"/>
</dbReference>
<sequence>MTSFAFSSLTHEDLLALSLTLDDSWRAWIETNIERGCSPASIAKVLADNKKLPSKYLPAVRPNITNDDENFVDIDGHVVQVVCTLKSPLVVVFDNLLTQAECDELIALADGRLERGKVVDDKTGNSRLHAHRSSDNAQFTLGEFEVIDRVERRLATLLNWPVENGEGLQVLRYQKGGEYRPHFDYFGDSVGGRKHLEVGGQRVGTCVMYLSDVQAGGGTSFPSVGMEVKPKKGGAVFFADVDEQGDVDKLTLHSGVPVIAGVKFIATKWVRERPYRRES</sequence>